<accession>A0A7C1W1H5</accession>
<comment type="caution">
    <text evidence="1">The sequence shown here is derived from an EMBL/GenBank/DDBJ whole genome shotgun (WGS) entry which is preliminary data.</text>
</comment>
<dbReference type="PANTHER" id="PTHR28055">
    <property type="entry name" value="ALTERED INHERITANCE OF MITOCHONDRIA PROTEIN 41, MITOCHONDRIAL"/>
    <property type="match status" value="1"/>
</dbReference>
<evidence type="ECO:0000313" key="1">
    <source>
        <dbReference type="EMBL" id="HEC68078.1"/>
    </source>
</evidence>
<organism evidence="1">
    <name type="scientific">Desulfofervidus auxilii</name>
    <dbReference type="NCBI Taxonomy" id="1621989"/>
    <lineage>
        <taxon>Bacteria</taxon>
        <taxon>Pseudomonadati</taxon>
        <taxon>Thermodesulfobacteriota</taxon>
        <taxon>Candidatus Desulfofervidia</taxon>
        <taxon>Candidatus Desulfofervidales</taxon>
        <taxon>Candidatus Desulfofervidaceae</taxon>
        <taxon>Candidatus Desulfofervidus</taxon>
    </lineage>
</organism>
<dbReference type="InterPro" id="IPR003789">
    <property type="entry name" value="Asn/Gln_tRNA_amidoTrase-B-like"/>
</dbReference>
<dbReference type="InterPro" id="IPR019004">
    <property type="entry name" value="YqeY/Aim41"/>
</dbReference>
<dbReference type="EMBL" id="DRIH01000160">
    <property type="protein sequence ID" value="HEC68078.1"/>
    <property type="molecule type" value="Genomic_DNA"/>
</dbReference>
<proteinExistence type="predicted"/>
<reference evidence="1" key="1">
    <citation type="journal article" date="2020" name="mSystems">
        <title>Genome- and Community-Level Interaction Insights into Carbon Utilization and Element Cycling Functions of Hydrothermarchaeota in Hydrothermal Sediment.</title>
        <authorList>
            <person name="Zhou Z."/>
            <person name="Liu Y."/>
            <person name="Xu W."/>
            <person name="Pan J."/>
            <person name="Luo Z.H."/>
            <person name="Li M."/>
        </authorList>
    </citation>
    <scope>NUCLEOTIDE SEQUENCE [LARGE SCALE GENOMIC DNA]</scope>
    <source>
        <strain evidence="1">HyVt-389</strain>
    </source>
</reference>
<dbReference type="AlphaFoldDB" id="A0A7C1W1H5"/>
<name>A0A7C1W1H5_DESA2</name>
<dbReference type="Gene3D" id="1.10.10.410">
    <property type="match status" value="1"/>
</dbReference>
<gene>
    <name evidence="1" type="ORF">ENI35_04620</name>
</gene>
<dbReference type="PANTHER" id="PTHR28055:SF1">
    <property type="entry name" value="ALTERED INHERITANCE OF MITOCHONDRIA PROTEIN 41, MITOCHONDRIAL"/>
    <property type="match status" value="1"/>
</dbReference>
<dbReference type="Proteomes" id="UP000885738">
    <property type="component" value="Unassembled WGS sequence"/>
</dbReference>
<dbReference type="Gene3D" id="1.10.1510.10">
    <property type="entry name" value="Uncharacterised protein YqeY/AIM41 PF09424, N-terminal domain"/>
    <property type="match status" value="1"/>
</dbReference>
<dbReference type="SUPFAM" id="SSF89095">
    <property type="entry name" value="GatB/YqeY motif"/>
    <property type="match status" value="1"/>
</dbReference>
<dbReference type="InterPro" id="IPR023168">
    <property type="entry name" value="GatB_Yqey_C_2"/>
</dbReference>
<sequence length="152" mass="17502">MSLYEEINEHLKEALKSKKTDALNALRGLKAVIKNKEVELRRKLEDNEIIQLIAKQIKQRKESIAQFQKGNRPDLVEKEEKELKVLEQFMPPPLSEEALDKILQEIITETGAIGPQDMGKVMKVAMFRLSGRAEGKVISQKVRQFLTQYNSR</sequence>
<dbReference type="Pfam" id="PF09424">
    <property type="entry name" value="YqeY"/>
    <property type="match status" value="1"/>
</dbReference>
<dbReference type="GO" id="GO:0016884">
    <property type="term" value="F:carbon-nitrogen ligase activity, with glutamine as amido-N-donor"/>
    <property type="evidence" value="ECO:0007669"/>
    <property type="project" value="InterPro"/>
</dbReference>
<dbReference type="InterPro" id="IPR042184">
    <property type="entry name" value="YqeY/Aim41_N"/>
</dbReference>
<protein>
    <submittedName>
        <fullName evidence="1">GatB/YqeY domain-containing protein</fullName>
    </submittedName>
</protein>